<proteinExistence type="predicted"/>
<reference evidence="1" key="1">
    <citation type="submission" date="2014-11" db="EMBL/GenBank/DDBJ databases">
        <authorList>
            <person name="Amaro Gonzalez C."/>
        </authorList>
    </citation>
    <scope>NUCLEOTIDE SEQUENCE</scope>
</reference>
<sequence>MVHLGPKLTRFWFDSGVPCYSTTICSLEAYS</sequence>
<dbReference type="AlphaFoldDB" id="A0A0E9QR12"/>
<organism evidence="1">
    <name type="scientific">Anguilla anguilla</name>
    <name type="common">European freshwater eel</name>
    <name type="synonym">Muraena anguilla</name>
    <dbReference type="NCBI Taxonomy" id="7936"/>
    <lineage>
        <taxon>Eukaryota</taxon>
        <taxon>Metazoa</taxon>
        <taxon>Chordata</taxon>
        <taxon>Craniata</taxon>
        <taxon>Vertebrata</taxon>
        <taxon>Euteleostomi</taxon>
        <taxon>Actinopterygii</taxon>
        <taxon>Neopterygii</taxon>
        <taxon>Teleostei</taxon>
        <taxon>Anguilliformes</taxon>
        <taxon>Anguillidae</taxon>
        <taxon>Anguilla</taxon>
    </lineage>
</organism>
<name>A0A0E9QR12_ANGAN</name>
<accession>A0A0E9QR12</accession>
<dbReference type="EMBL" id="GBXM01089867">
    <property type="protein sequence ID" value="JAH18710.1"/>
    <property type="molecule type" value="Transcribed_RNA"/>
</dbReference>
<protein>
    <submittedName>
        <fullName evidence="1">Uncharacterized protein</fullName>
    </submittedName>
</protein>
<evidence type="ECO:0000313" key="1">
    <source>
        <dbReference type="EMBL" id="JAH18710.1"/>
    </source>
</evidence>
<reference evidence="1" key="2">
    <citation type="journal article" date="2015" name="Fish Shellfish Immunol.">
        <title>Early steps in the European eel (Anguilla anguilla)-Vibrio vulnificus interaction in the gills: Role of the RtxA13 toxin.</title>
        <authorList>
            <person name="Callol A."/>
            <person name="Pajuelo D."/>
            <person name="Ebbesson L."/>
            <person name="Teles M."/>
            <person name="MacKenzie S."/>
            <person name="Amaro C."/>
        </authorList>
    </citation>
    <scope>NUCLEOTIDE SEQUENCE</scope>
</reference>